<proteinExistence type="predicted"/>
<sequence>MVKNIDLTFLGQREMLEWAAMSNGAYKKIKHVSTIFFSKNIIFVNVTGE</sequence>
<evidence type="ECO:0000313" key="2">
    <source>
        <dbReference type="Proteomes" id="UP000447434"/>
    </source>
</evidence>
<accession>A0A6A4P3M3</accession>
<name>A0A6A4P3M3_LUPAL</name>
<protein>
    <submittedName>
        <fullName evidence="1">Uncharacterized protein</fullName>
    </submittedName>
</protein>
<organism evidence="1 2">
    <name type="scientific">Lupinus albus</name>
    <name type="common">White lupine</name>
    <name type="synonym">Lupinus termis</name>
    <dbReference type="NCBI Taxonomy" id="3870"/>
    <lineage>
        <taxon>Eukaryota</taxon>
        <taxon>Viridiplantae</taxon>
        <taxon>Streptophyta</taxon>
        <taxon>Embryophyta</taxon>
        <taxon>Tracheophyta</taxon>
        <taxon>Spermatophyta</taxon>
        <taxon>Magnoliopsida</taxon>
        <taxon>eudicotyledons</taxon>
        <taxon>Gunneridae</taxon>
        <taxon>Pentapetalae</taxon>
        <taxon>rosids</taxon>
        <taxon>fabids</taxon>
        <taxon>Fabales</taxon>
        <taxon>Fabaceae</taxon>
        <taxon>Papilionoideae</taxon>
        <taxon>50 kb inversion clade</taxon>
        <taxon>genistoids sensu lato</taxon>
        <taxon>core genistoids</taxon>
        <taxon>Genisteae</taxon>
        <taxon>Lupinus</taxon>
    </lineage>
</organism>
<gene>
    <name evidence="1" type="ORF">Lalb_Chr18g0044351</name>
</gene>
<dbReference type="EMBL" id="WOCE01000018">
    <property type="protein sequence ID" value="KAE9593558.1"/>
    <property type="molecule type" value="Genomic_DNA"/>
</dbReference>
<evidence type="ECO:0000313" key="1">
    <source>
        <dbReference type="EMBL" id="KAE9593558.1"/>
    </source>
</evidence>
<comment type="caution">
    <text evidence="1">The sequence shown here is derived from an EMBL/GenBank/DDBJ whole genome shotgun (WGS) entry which is preliminary data.</text>
</comment>
<reference evidence="2" key="1">
    <citation type="journal article" date="2020" name="Nat. Commun.">
        <title>Genome sequence of the cluster root forming white lupin.</title>
        <authorList>
            <person name="Hufnagel B."/>
            <person name="Marques A."/>
            <person name="Soriano A."/>
            <person name="Marques L."/>
            <person name="Divol F."/>
            <person name="Doumas P."/>
            <person name="Sallet E."/>
            <person name="Mancinotti D."/>
            <person name="Carrere S."/>
            <person name="Marande W."/>
            <person name="Arribat S."/>
            <person name="Keller J."/>
            <person name="Huneau C."/>
            <person name="Blein T."/>
            <person name="Aime D."/>
            <person name="Laguerre M."/>
            <person name="Taylor J."/>
            <person name="Schubert V."/>
            <person name="Nelson M."/>
            <person name="Geu-Flores F."/>
            <person name="Crespi M."/>
            <person name="Gallardo-Guerrero K."/>
            <person name="Delaux P.-M."/>
            <person name="Salse J."/>
            <person name="Berges H."/>
            <person name="Guyot R."/>
            <person name="Gouzy J."/>
            <person name="Peret B."/>
        </authorList>
    </citation>
    <scope>NUCLEOTIDE SEQUENCE [LARGE SCALE GENOMIC DNA]</scope>
    <source>
        <strain evidence="2">cv. Amiga</strain>
    </source>
</reference>
<dbReference type="AlphaFoldDB" id="A0A6A4P3M3"/>
<dbReference type="Proteomes" id="UP000447434">
    <property type="component" value="Chromosome 18"/>
</dbReference>
<keyword evidence="2" id="KW-1185">Reference proteome</keyword>